<evidence type="ECO:0000313" key="2">
    <source>
        <dbReference type="Proteomes" id="UP000789901"/>
    </source>
</evidence>
<sequence>MSISNLLYPDNPKHLHRANELQTDIANISHLISDKKCIFDTKLENLKKVFEAAANKIHIPNDDKMNKFINKIDDNHKISILIQRPIEFLISVPLVALAYRRAALTFLLRTGRIGEAAFSRLVGFPIGARI</sequence>
<keyword evidence="2" id="KW-1185">Reference proteome</keyword>
<feature type="non-terminal residue" evidence="1">
    <location>
        <position position="130"/>
    </location>
</feature>
<reference evidence="1 2" key="1">
    <citation type="submission" date="2021-06" db="EMBL/GenBank/DDBJ databases">
        <authorList>
            <person name="Kallberg Y."/>
            <person name="Tangrot J."/>
            <person name="Rosling A."/>
        </authorList>
    </citation>
    <scope>NUCLEOTIDE SEQUENCE [LARGE SCALE GENOMIC DNA]</scope>
    <source>
        <strain evidence="1 2">120-4 pot B 10/14</strain>
    </source>
</reference>
<proteinExistence type="predicted"/>
<dbReference type="EMBL" id="CAJVQB010126254">
    <property type="protein sequence ID" value="CAG8853577.1"/>
    <property type="molecule type" value="Genomic_DNA"/>
</dbReference>
<accession>A0ABN7XED9</accession>
<protein>
    <submittedName>
        <fullName evidence="1">12898_t:CDS:1</fullName>
    </submittedName>
</protein>
<gene>
    <name evidence="1" type="ORF">GMARGA_LOCUS42398</name>
</gene>
<comment type="caution">
    <text evidence="1">The sequence shown here is derived from an EMBL/GenBank/DDBJ whole genome shotgun (WGS) entry which is preliminary data.</text>
</comment>
<name>A0ABN7XED9_GIGMA</name>
<organism evidence="1 2">
    <name type="scientific">Gigaspora margarita</name>
    <dbReference type="NCBI Taxonomy" id="4874"/>
    <lineage>
        <taxon>Eukaryota</taxon>
        <taxon>Fungi</taxon>
        <taxon>Fungi incertae sedis</taxon>
        <taxon>Mucoromycota</taxon>
        <taxon>Glomeromycotina</taxon>
        <taxon>Glomeromycetes</taxon>
        <taxon>Diversisporales</taxon>
        <taxon>Gigasporaceae</taxon>
        <taxon>Gigaspora</taxon>
    </lineage>
</organism>
<evidence type="ECO:0000313" key="1">
    <source>
        <dbReference type="EMBL" id="CAG8853577.1"/>
    </source>
</evidence>
<dbReference type="Proteomes" id="UP000789901">
    <property type="component" value="Unassembled WGS sequence"/>
</dbReference>